<feature type="transmembrane region" description="Helical" evidence="1">
    <location>
        <begin position="180"/>
        <end position="205"/>
    </location>
</feature>
<dbReference type="EMBL" id="QJUE01000002">
    <property type="protein sequence ID" value="PYE02621.1"/>
    <property type="molecule type" value="Genomic_DNA"/>
</dbReference>
<protein>
    <submittedName>
        <fullName evidence="2">DUF2232 domain-containing protein</fullName>
    </submittedName>
</protein>
<gene>
    <name evidence="2" type="ORF">DNJ73_02400</name>
</gene>
<dbReference type="PANTHER" id="PTHR37185">
    <property type="entry name" value="MEMBRANE PROTEIN"/>
    <property type="match status" value="1"/>
</dbReference>
<keyword evidence="1" id="KW-0472">Membrane</keyword>
<evidence type="ECO:0000313" key="2">
    <source>
        <dbReference type="EMBL" id="PYE02621.1"/>
    </source>
</evidence>
<accession>A0A318R4R1</accession>
<comment type="caution">
    <text evidence="2">The sequence shown here is derived from an EMBL/GenBank/DDBJ whole genome shotgun (WGS) entry which is preliminary data.</text>
</comment>
<feature type="transmembrane region" description="Helical" evidence="1">
    <location>
        <begin position="32"/>
        <end position="58"/>
    </location>
</feature>
<name>A0A318R4R1_PROMR</name>
<dbReference type="RefSeq" id="WP_158466118.1">
    <property type="nucleotide sequence ID" value="NZ_QJUE01000002.1"/>
</dbReference>
<dbReference type="OrthoDB" id="508722at2"/>
<dbReference type="Proteomes" id="UP000247807">
    <property type="component" value="Unassembled WGS sequence"/>
</dbReference>
<evidence type="ECO:0000313" key="3">
    <source>
        <dbReference type="Proteomes" id="UP000247807"/>
    </source>
</evidence>
<keyword evidence="1" id="KW-1133">Transmembrane helix</keyword>
<dbReference type="PANTHER" id="PTHR37185:SF3">
    <property type="entry name" value="MEMBRANE PROTEIN"/>
    <property type="match status" value="1"/>
</dbReference>
<feature type="transmembrane region" description="Helical" evidence="1">
    <location>
        <begin position="119"/>
        <end position="144"/>
    </location>
</feature>
<proteinExistence type="predicted"/>
<feature type="transmembrane region" description="Helical" evidence="1">
    <location>
        <begin position="96"/>
        <end position="112"/>
    </location>
</feature>
<organism evidence="2 3">
    <name type="scientific">Prochlorococcus marinus XMU1408</name>
    <dbReference type="NCBI Taxonomy" id="2213228"/>
    <lineage>
        <taxon>Bacteria</taxon>
        <taxon>Bacillati</taxon>
        <taxon>Cyanobacteriota</taxon>
        <taxon>Cyanophyceae</taxon>
        <taxon>Synechococcales</taxon>
        <taxon>Prochlorococcaceae</taxon>
        <taxon>Prochlorococcus</taxon>
    </lineage>
</organism>
<keyword evidence="1" id="KW-0812">Transmembrane</keyword>
<dbReference type="InterPro" id="IPR018710">
    <property type="entry name" value="DUF2232"/>
</dbReference>
<evidence type="ECO:0000256" key="1">
    <source>
        <dbReference type="SAM" id="Phobius"/>
    </source>
</evidence>
<dbReference type="AlphaFoldDB" id="A0A318R4R1"/>
<sequence>MTLDNQNFLRSRSVFKAPLSKRKALKIVESSYLAAATALIWIALYYLPIGGAVFRLALPLPLALLQIRRGVKTGIEGVTICVMLLTALMGPLRGPLVLFPYGFLSLWLGYSWHRGWNWWLSWSVGVSIGTMGFLVRVFVLSILVGENLWVIITRAGAALLEKGIEIFNLSFSPDMNQVHIVALFLVITQEIVYVLCLHALAYWIFPRLKSSMPEPPALLENLISLESN</sequence>
<reference evidence="2 3" key="1">
    <citation type="journal article" date="2018" name="Appl. Environ. Microbiol.">
        <title>Genome rearrangement shapes Prochlorococcus ecological adaptation.</title>
        <authorList>
            <person name="Yan W."/>
            <person name="Wei S."/>
            <person name="Wang Q."/>
            <person name="Xiao X."/>
            <person name="Zeng Q."/>
            <person name="Jiao N."/>
            <person name="Zhang R."/>
        </authorList>
    </citation>
    <scope>NUCLEOTIDE SEQUENCE [LARGE SCALE GENOMIC DNA]</scope>
    <source>
        <strain evidence="2 3">XMU1408</strain>
    </source>
</reference>
<dbReference type="Pfam" id="PF09991">
    <property type="entry name" value="DUF2232"/>
    <property type="match status" value="1"/>
</dbReference>